<dbReference type="Proteomes" id="UP001303902">
    <property type="component" value="Chromosome"/>
</dbReference>
<evidence type="ECO:0000313" key="5">
    <source>
        <dbReference type="EMBL" id="WOV88131.1"/>
    </source>
</evidence>
<evidence type="ECO:0000259" key="4">
    <source>
        <dbReference type="Pfam" id="PF00171"/>
    </source>
</evidence>
<dbReference type="InterPro" id="IPR016163">
    <property type="entry name" value="Ald_DH_C"/>
</dbReference>
<gene>
    <name evidence="5" type="ORF">QWT69_03125</name>
</gene>
<dbReference type="InterPro" id="IPR016162">
    <property type="entry name" value="Ald_DH_N"/>
</dbReference>
<dbReference type="RefSeq" id="WP_317968875.1">
    <property type="nucleotide sequence ID" value="NZ_CP129118.1"/>
</dbReference>
<sequence length="481" mass="51879">MKRLPMLINGKWVGDQNDEWLAVFNPSSGEKIAEIVNGHEEHVDEAVKAAQLAFDSKEWRSVKPYERGHLLVRLANHLRENKTEWAEMESQDVGKPISQALGDIEAAARYFEFYGGAADKVMGETIPIEDGLLNVTVLEPLGVTAHIIPWNYPIQIMARSVAAAIATGNAVIVKSAEDTPLTAHALSEWFAESGLPKGIFQHLTGLGSTVGAALSGHPGISHVTFTGSVSTGIQVMCTAAKNVVSTTLELGGKSPNIVFSDAPEEKAIEGVVKAIIQNAGQTCSAGSRVLIEESYKEAFLKKLVKRFNELSIGPGHSDPDIGPILNKRQYEQIMEKIEEAKKDGSIIAGGNAVTVEGYENAYYIQPTIIDGLSHDSAIAQQEIFGPILSVFSFSTVEEAIQLANGTDYGLVSGIWTQNIDTAHYVASKMQSGQVFINNYGAAGGIQMPFGGYKKSGIGREKGFVALRNYTQIKNIAIQFSN</sequence>
<dbReference type="InterPro" id="IPR016161">
    <property type="entry name" value="Ald_DH/histidinol_DH"/>
</dbReference>
<dbReference type="SUPFAM" id="SSF53720">
    <property type="entry name" value="ALDH-like"/>
    <property type="match status" value="1"/>
</dbReference>
<keyword evidence="6" id="KW-1185">Reference proteome</keyword>
<dbReference type="PANTHER" id="PTHR11699">
    <property type="entry name" value="ALDEHYDE DEHYDROGENASE-RELATED"/>
    <property type="match status" value="1"/>
</dbReference>
<proteinExistence type="inferred from homology"/>
<protein>
    <submittedName>
        <fullName evidence="5">Aldehyde dehydrogenase family protein</fullName>
    </submittedName>
</protein>
<keyword evidence="1 3" id="KW-0560">Oxidoreductase</keyword>
<evidence type="ECO:0000256" key="2">
    <source>
        <dbReference type="PROSITE-ProRule" id="PRU10007"/>
    </source>
</evidence>
<comment type="similarity">
    <text evidence="3">Belongs to the aldehyde dehydrogenase family.</text>
</comment>
<dbReference type="InterPro" id="IPR029510">
    <property type="entry name" value="Ald_DH_CS_GLU"/>
</dbReference>
<feature type="domain" description="Aldehyde dehydrogenase" evidence="4">
    <location>
        <begin position="12"/>
        <end position="475"/>
    </location>
</feature>
<organism evidence="5 6">
    <name type="scientific">Sporosarcina oncorhynchi</name>
    <dbReference type="NCBI Taxonomy" id="3056444"/>
    <lineage>
        <taxon>Bacteria</taxon>
        <taxon>Bacillati</taxon>
        <taxon>Bacillota</taxon>
        <taxon>Bacilli</taxon>
        <taxon>Bacillales</taxon>
        <taxon>Caryophanaceae</taxon>
        <taxon>Sporosarcina</taxon>
    </lineage>
</organism>
<evidence type="ECO:0000256" key="1">
    <source>
        <dbReference type="ARBA" id="ARBA00023002"/>
    </source>
</evidence>
<accession>A0ABZ0L6D9</accession>
<dbReference type="InterPro" id="IPR015590">
    <property type="entry name" value="Aldehyde_DH_dom"/>
</dbReference>
<dbReference type="EMBL" id="CP129118">
    <property type="protein sequence ID" value="WOV88131.1"/>
    <property type="molecule type" value="Genomic_DNA"/>
</dbReference>
<dbReference type="Gene3D" id="3.40.309.10">
    <property type="entry name" value="Aldehyde Dehydrogenase, Chain A, domain 2"/>
    <property type="match status" value="1"/>
</dbReference>
<reference evidence="5 6" key="1">
    <citation type="submission" date="2023-06" db="EMBL/GenBank/DDBJ databases">
        <title>Sporosarcina sp. nov., isolated from Korean tranditional fermented seafood 'Jeotgal'.</title>
        <authorList>
            <person name="Yang A.I."/>
            <person name="Shin N.-R."/>
        </authorList>
    </citation>
    <scope>NUCLEOTIDE SEQUENCE [LARGE SCALE GENOMIC DNA]</scope>
    <source>
        <strain evidence="5 6">T2O-4</strain>
    </source>
</reference>
<name>A0ABZ0L6D9_9BACL</name>
<dbReference type="CDD" id="cd07109">
    <property type="entry name" value="ALDH_AAS00426"/>
    <property type="match status" value="1"/>
</dbReference>
<dbReference type="Pfam" id="PF00171">
    <property type="entry name" value="Aldedh"/>
    <property type="match status" value="1"/>
</dbReference>
<evidence type="ECO:0000313" key="6">
    <source>
        <dbReference type="Proteomes" id="UP001303902"/>
    </source>
</evidence>
<dbReference type="PROSITE" id="PS00687">
    <property type="entry name" value="ALDEHYDE_DEHYDR_GLU"/>
    <property type="match status" value="1"/>
</dbReference>
<feature type="active site" evidence="2">
    <location>
        <position position="249"/>
    </location>
</feature>
<evidence type="ECO:0000256" key="3">
    <source>
        <dbReference type="RuleBase" id="RU003345"/>
    </source>
</evidence>
<dbReference type="Gene3D" id="3.40.605.10">
    <property type="entry name" value="Aldehyde Dehydrogenase, Chain A, domain 1"/>
    <property type="match status" value="1"/>
</dbReference>